<comment type="function">
    <text evidence="1 15">Histone methyltransferase that specifically trimethylates histone H3 to form H3K79me3. This methylation is required for telomere silencing and for the pachytene checkpoint during the meiotic cell cycle by allowing the recruitment of RAD9 to double strand breaks. Nucleosomes are preferred as substrate compared to free histone.</text>
</comment>
<keyword evidence="6 15" id="KW-0808">Transferase</keyword>
<feature type="compositionally biased region" description="Low complexity" evidence="17">
    <location>
        <begin position="107"/>
        <end position="116"/>
    </location>
</feature>
<evidence type="ECO:0000256" key="9">
    <source>
        <dbReference type="ARBA" id="ARBA00022853"/>
    </source>
</evidence>
<evidence type="ECO:0000313" key="19">
    <source>
        <dbReference type="EMBL" id="KAK3051491.1"/>
    </source>
</evidence>
<evidence type="ECO:0000256" key="2">
    <source>
        <dbReference type="ARBA" id="ARBA00004123"/>
    </source>
</evidence>
<dbReference type="GO" id="GO:0042393">
    <property type="term" value="F:histone binding"/>
    <property type="evidence" value="ECO:0007669"/>
    <property type="project" value="InterPro"/>
</dbReference>
<evidence type="ECO:0000256" key="12">
    <source>
        <dbReference type="ARBA" id="ARBA00023242"/>
    </source>
</evidence>
<keyword evidence="11 15" id="KW-0804">Transcription</keyword>
<evidence type="ECO:0000313" key="20">
    <source>
        <dbReference type="Proteomes" id="UP001271007"/>
    </source>
</evidence>
<dbReference type="GO" id="GO:0005634">
    <property type="term" value="C:nucleus"/>
    <property type="evidence" value="ECO:0007669"/>
    <property type="project" value="UniProtKB-SubCell"/>
</dbReference>
<evidence type="ECO:0000256" key="17">
    <source>
        <dbReference type="SAM" id="MobiDB-lite"/>
    </source>
</evidence>
<evidence type="ECO:0000256" key="3">
    <source>
        <dbReference type="ARBA" id="ARBA00012190"/>
    </source>
</evidence>
<dbReference type="FunFam" id="3.40.50.150:FF:000033">
    <property type="entry name" value="Histone-lysine N-methyltransferase, H3 lysine-79 specific"/>
    <property type="match status" value="1"/>
</dbReference>
<evidence type="ECO:0000256" key="16">
    <source>
        <dbReference type="PIRSR" id="PIRSR017570-1"/>
    </source>
</evidence>
<evidence type="ECO:0000256" key="4">
    <source>
        <dbReference type="ARBA" id="ARBA00020987"/>
    </source>
</evidence>
<feature type="region of interest" description="Disordered" evidence="17">
    <location>
        <begin position="1"/>
        <end position="145"/>
    </location>
</feature>
<protein>
    <recommendedName>
        <fullName evidence="4 15">Histone-lysine N-methyltransferase, H3 lysine-79 specific</fullName>
        <ecNumber evidence="3 15">2.1.1.360</ecNumber>
    </recommendedName>
    <alternativeName>
        <fullName evidence="13 15">Histone H3-K79 methyltransferase</fullName>
    </alternativeName>
</protein>
<accession>A0AAJ0GB65</accession>
<evidence type="ECO:0000256" key="8">
    <source>
        <dbReference type="ARBA" id="ARBA00022737"/>
    </source>
</evidence>
<dbReference type="InterPro" id="IPR030445">
    <property type="entry name" value="H3-K79_meTrfase"/>
</dbReference>
<reference evidence="19" key="1">
    <citation type="submission" date="2023-04" db="EMBL/GenBank/DDBJ databases">
        <title>Black Yeasts Isolated from many extreme environments.</title>
        <authorList>
            <person name="Coleine C."/>
            <person name="Stajich J.E."/>
            <person name="Selbmann L."/>
        </authorList>
    </citation>
    <scope>NUCLEOTIDE SEQUENCE</scope>
    <source>
        <strain evidence="19">CCFEE 5312</strain>
    </source>
</reference>
<organism evidence="19 20">
    <name type="scientific">Extremus antarcticus</name>
    <dbReference type="NCBI Taxonomy" id="702011"/>
    <lineage>
        <taxon>Eukaryota</taxon>
        <taxon>Fungi</taxon>
        <taxon>Dikarya</taxon>
        <taxon>Ascomycota</taxon>
        <taxon>Pezizomycotina</taxon>
        <taxon>Dothideomycetes</taxon>
        <taxon>Dothideomycetidae</taxon>
        <taxon>Mycosphaerellales</taxon>
        <taxon>Extremaceae</taxon>
        <taxon>Extremus</taxon>
    </lineage>
</organism>
<keyword evidence="10 15" id="KW-0805">Transcription regulation</keyword>
<evidence type="ECO:0000256" key="15">
    <source>
        <dbReference type="PIRNR" id="PIRNR017570"/>
    </source>
</evidence>
<sequence length="521" mass="58355">MQACTAALHEPAGSMFNKSKYTDPNAKKPVVHREVRPVTVARKPAQNGISKPTAQRPAAPSDRFKLPQRAGAKASTSFPKKVEGQAKKLVRNLKRKSATPELHFSSDEGSSSSSDGSGDGGSDAPTRKRLKSSVSSMESSGPSRNLVKEAAFGKEMVEVQCLYGADATSGEQKAKFKNPWGAEQFETVELQYPSNTARERFELKWPKNQKDDYKPMEDISETVKSICDFYLPPHAPQNHRSEEFDRRFKKAWRNESITDFIDVVNDFNTMLRSYIDDGSIRRQLATKRSLPLDTIKRILDQIYARTVSPKVETLRHYQNGSDNVYGELLDRFCSTIFNKTQLNASQVFLDIGSGVGNVVLQAALEVGCESWGIEMMPNPCDLGELQAAEFPSRTHLWGLDVGSVNLIRGDVTLNVEIREVLQRADVVLVNNQAFTPQLNDSLMSIFLDLKDGCKVVSLKPFVPEGHKLSSRNHNNQANMFRQQRFEYFSGSVSWTNNSGAWYIATKDPSVLQGYVKQERER</sequence>
<evidence type="ECO:0000256" key="14">
    <source>
        <dbReference type="ARBA" id="ARBA00047770"/>
    </source>
</evidence>
<dbReference type="CDD" id="cd02440">
    <property type="entry name" value="AdoMet_MTases"/>
    <property type="match status" value="1"/>
</dbReference>
<dbReference type="Pfam" id="PF08123">
    <property type="entry name" value="DOT1"/>
    <property type="match status" value="1"/>
</dbReference>
<keyword evidence="9 15" id="KW-0156">Chromatin regulator</keyword>
<evidence type="ECO:0000256" key="6">
    <source>
        <dbReference type="ARBA" id="ARBA00022679"/>
    </source>
</evidence>
<comment type="subcellular location">
    <subcellularLocation>
        <location evidence="2 15">Nucleus</location>
    </subcellularLocation>
</comment>
<evidence type="ECO:0000256" key="10">
    <source>
        <dbReference type="ARBA" id="ARBA00023015"/>
    </source>
</evidence>
<evidence type="ECO:0000256" key="7">
    <source>
        <dbReference type="ARBA" id="ARBA00022691"/>
    </source>
</evidence>
<evidence type="ECO:0000259" key="18">
    <source>
        <dbReference type="PROSITE" id="PS51569"/>
    </source>
</evidence>
<proteinExistence type="inferred from homology"/>
<dbReference type="EC" id="2.1.1.360" evidence="3 15"/>
<dbReference type="PANTHER" id="PTHR21451:SF0">
    <property type="entry name" value="HISTONE-LYSINE N-METHYLTRANSFERASE, H3 LYSINE-79 SPECIFIC"/>
    <property type="match status" value="1"/>
</dbReference>
<keyword evidence="8" id="KW-0677">Repeat</keyword>
<dbReference type="GO" id="GO:0031509">
    <property type="term" value="P:subtelomeric heterochromatin formation"/>
    <property type="evidence" value="ECO:0007669"/>
    <property type="project" value="InterPro"/>
</dbReference>
<comment type="catalytic activity">
    <reaction evidence="14 15">
        <text>L-lysyl(79)-[histone H3] + 3 S-adenosyl-L-methionine = N(6),N(6),N(6)-trimethyl-L-lysyl(79)-[histone H3] + 3 S-adenosyl-L-homocysteine + 3 H(+)</text>
        <dbReference type="Rhea" id="RHEA:60328"/>
        <dbReference type="Rhea" id="RHEA-COMP:15549"/>
        <dbReference type="Rhea" id="RHEA-COMP:15552"/>
        <dbReference type="ChEBI" id="CHEBI:15378"/>
        <dbReference type="ChEBI" id="CHEBI:29969"/>
        <dbReference type="ChEBI" id="CHEBI:57856"/>
        <dbReference type="ChEBI" id="CHEBI:59789"/>
        <dbReference type="ChEBI" id="CHEBI:61961"/>
        <dbReference type="EC" id="2.1.1.360"/>
    </reaction>
</comment>
<keyword evidence="20" id="KW-1185">Reference proteome</keyword>
<comment type="caution">
    <text evidence="19">The sequence shown here is derived from an EMBL/GenBank/DDBJ whole genome shotgun (WGS) entry which is preliminary data.</text>
</comment>
<dbReference type="PIRSF" id="PIRSF017570">
    <property type="entry name" value="Histone_H3-K79_MeTrfase"/>
    <property type="match status" value="1"/>
</dbReference>
<dbReference type="PROSITE" id="PS51569">
    <property type="entry name" value="DOT1"/>
    <property type="match status" value="1"/>
</dbReference>
<feature type="binding site" evidence="16">
    <location>
        <begin position="348"/>
        <end position="357"/>
    </location>
    <ligand>
        <name>S-adenosyl-L-methionine</name>
        <dbReference type="ChEBI" id="CHEBI:59789"/>
    </ligand>
</feature>
<feature type="binding site" evidence="16">
    <location>
        <position position="374"/>
    </location>
    <ligand>
        <name>S-adenosyl-L-methionine</name>
        <dbReference type="ChEBI" id="CHEBI:59789"/>
    </ligand>
</feature>
<dbReference type="Gene3D" id="1.10.260.170">
    <property type="match status" value="1"/>
</dbReference>
<dbReference type="EMBL" id="JAWDJX010000026">
    <property type="protein sequence ID" value="KAK3051491.1"/>
    <property type="molecule type" value="Genomic_DNA"/>
</dbReference>
<dbReference type="GO" id="GO:0140956">
    <property type="term" value="F:histone H3K79 trimethyltransferase activity"/>
    <property type="evidence" value="ECO:0007669"/>
    <property type="project" value="UniProtKB-EC"/>
</dbReference>
<gene>
    <name evidence="19" type="primary">DOT1</name>
    <name evidence="19" type="ORF">LTR09_007514</name>
</gene>
<dbReference type="Gene3D" id="3.40.50.150">
    <property type="entry name" value="Vaccinia Virus protein VP39"/>
    <property type="match status" value="1"/>
</dbReference>
<feature type="domain" description="DOT1" evidence="18">
    <location>
        <begin position="199"/>
        <end position="519"/>
    </location>
</feature>
<dbReference type="GO" id="GO:0032259">
    <property type="term" value="P:methylation"/>
    <property type="evidence" value="ECO:0007669"/>
    <property type="project" value="UniProtKB-KW"/>
</dbReference>
<keyword evidence="12 15" id="KW-0539">Nucleus</keyword>
<dbReference type="GO" id="GO:0000781">
    <property type="term" value="C:chromosome, telomeric region"/>
    <property type="evidence" value="ECO:0007669"/>
    <property type="project" value="GOC"/>
</dbReference>
<dbReference type="InterPro" id="IPR021162">
    <property type="entry name" value="Dot1"/>
</dbReference>
<feature type="binding site" evidence="16">
    <location>
        <begin position="325"/>
        <end position="328"/>
    </location>
    <ligand>
        <name>S-adenosyl-L-methionine</name>
        <dbReference type="ChEBI" id="CHEBI:59789"/>
    </ligand>
</feature>
<dbReference type="Proteomes" id="UP001271007">
    <property type="component" value="Unassembled WGS sequence"/>
</dbReference>
<evidence type="ECO:0000256" key="5">
    <source>
        <dbReference type="ARBA" id="ARBA00022603"/>
    </source>
</evidence>
<dbReference type="SUPFAM" id="SSF53335">
    <property type="entry name" value="S-adenosyl-L-methionine-dependent methyltransferases"/>
    <property type="match status" value="1"/>
</dbReference>
<dbReference type="GO" id="GO:0000786">
    <property type="term" value="C:nucleosome"/>
    <property type="evidence" value="ECO:0007669"/>
    <property type="project" value="InterPro"/>
</dbReference>
<evidence type="ECO:0000256" key="1">
    <source>
        <dbReference type="ARBA" id="ARBA00003482"/>
    </source>
</evidence>
<evidence type="ECO:0000256" key="11">
    <source>
        <dbReference type="ARBA" id="ARBA00023163"/>
    </source>
</evidence>
<dbReference type="GO" id="GO:0006281">
    <property type="term" value="P:DNA repair"/>
    <property type="evidence" value="ECO:0007669"/>
    <property type="project" value="InterPro"/>
</dbReference>
<dbReference type="AlphaFoldDB" id="A0AAJ0GB65"/>
<dbReference type="InterPro" id="IPR029063">
    <property type="entry name" value="SAM-dependent_MTases_sf"/>
</dbReference>
<evidence type="ECO:0000256" key="13">
    <source>
        <dbReference type="ARBA" id="ARBA00029821"/>
    </source>
</evidence>
<feature type="compositionally biased region" description="Low complexity" evidence="17">
    <location>
        <begin position="132"/>
        <end position="143"/>
    </location>
</feature>
<comment type="similarity">
    <text evidence="15">Belongs to the class I-like SAM-binding methyltransferase superfamily. DOT1 family.</text>
</comment>
<name>A0AAJ0GB65_9PEZI</name>
<keyword evidence="5 15" id="KW-0489">Methyltransferase</keyword>
<feature type="compositionally biased region" description="Basic residues" evidence="17">
    <location>
        <begin position="88"/>
        <end position="97"/>
    </location>
</feature>
<dbReference type="InterPro" id="IPR025789">
    <property type="entry name" value="DOT1_dom"/>
</dbReference>
<dbReference type="GO" id="GO:0000077">
    <property type="term" value="P:DNA damage checkpoint signaling"/>
    <property type="evidence" value="ECO:0007669"/>
    <property type="project" value="InterPro"/>
</dbReference>
<dbReference type="PANTHER" id="PTHR21451">
    <property type="entry name" value="HISTONE H3 METHYLTRANSFERASE"/>
    <property type="match status" value="1"/>
</dbReference>
<keyword evidence="7 15" id="KW-0949">S-adenosyl-L-methionine</keyword>